<feature type="compositionally biased region" description="Basic and acidic residues" evidence="1">
    <location>
        <begin position="65"/>
        <end position="74"/>
    </location>
</feature>
<comment type="caution">
    <text evidence="2">The sequence shown here is derived from an EMBL/GenBank/DDBJ whole genome shotgun (WGS) entry which is preliminary data.</text>
</comment>
<dbReference type="RefSeq" id="XP_015654972.1">
    <property type="nucleotide sequence ID" value="XM_015806608.1"/>
</dbReference>
<name>A0A0M9FUY3_LEPPY</name>
<evidence type="ECO:0000256" key="1">
    <source>
        <dbReference type="SAM" id="MobiDB-lite"/>
    </source>
</evidence>
<feature type="compositionally biased region" description="Basic residues" evidence="1">
    <location>
        <begin position="12"/>
        <end position="21"/>
    </location>
</feature>
<keyword evidence="3" id="KW-1185">Reference proteome</keyword>
<reference evidence="2 3" key="1">
    <citation type="submission" date="2015-07" db="EMBL/GenBank/DDBJ databases">
        <title>High-quality genome of monoxenous trypanosomatid Leptomonas pyrrhocoris.</title>
        <authorList>
            <person name="Flegontov P."/>
            <person name="Butenko A."/>
            <person name="Firsov S."/>
            <person name="Vlcek C."/>
            <person name="Logacheva M.D."/>
            <person name="Field M."/>
            <person name="Filatov D."/>
            <person name="Flegontova O."/>
            <person name="Gerasimov E."/>
            <person name="Jackson A.P."/>
            <person name="Kelly S."/>
            <person name="Opperdoes F."/>
            <person name="O'Reilly A."/>
            <person name="Votypka J."/>
            <person name="Yurchenko V."/>
            <person name="Lukes J."/>
        </authorList>
    </citation>
    <scope>NUCLEOTIDE SEQUENCE [LARGE SCALE GENOMIC DNA]</scope>
    <source>
        <strain evidence="2">H10</strain>
    </source>
</reference>
<feature type="compositionally biased region" description="Polar residues" evidence="1">
    <location>
        <begin position="22"/>
        <end position="32"/>
    </location>
</feature>
<feature type="region of interest" description="Disordered" evidence="1">
    <location>
        <begin position="161"/>
        <end position="180"/>
    </location>
</feature>
<dbReference type="GeneID" id="26908111"/>
<proteinExistence type="predicted"/>
<evidence type="ECO:0000313" key="2">
    <source>
        <dbReference type="EMBL" id="KPA76533.1"/>
    </source>
</evidence>
<feature type="compositionally biased region" description="Basic residues" evidence="1">
    <location>
        <begin position="53"/>
        <end position="64"/>
    </location>
</feature>
<evidence type="ECO:0000313" key="3">
    <source>
        <dbReference type="Proteomes" id="UP000037923"/>
    </source>
</evidence>
<dbReference type="AlphaFoldDB" id="A0A0M9FUY3"/>
<dbReference type="EMBL" id="LGTL01000020">
    <property type="protein sequence ID" value="KPA76533.1"/>
    <property type="molecule type" value="Genomic_DNA"/>
</dbReference>
<organism evidence="2 3">
    <name type="scientific">Leptomonas pyrrhocoris</name>
    <name type="common">Firebug parasite</name>
    <dbReference type="NCBI Taxonomy" id="157538"/>
    <lineage>
        <taxon>Eukaryota</taxon>
        <taxon>Discoba</taxon>
        <taxon>Euglenozoa</taxon>
        <taxon>Kinetoplastea</taxon>
        <taxon>Metakinetoplastina</taxon>
        <taxon>Trypanosomatida</taxon>
        <taxon>Trypanosomatidae</taxon>
        <taxon>Leishmaniinae</taxon>
        <taxon>Leptomonas</taxon>
    </lineage>
</organism>
<gene>
    <name evidence="2" type="ORF">ABB37_07826</name>
</gene>
<feature type="region of interest" description="Disordered" evidence="1">
    <location>
        <begin position="1"/>
        <end position="92"/>
    </location>
</feature>
<dbReference type="VEuPathDB" id="TriTrypDB:LpyrH10_20_1490"/>
<feature type="compositionally biased region" description="Basic and acidic residues" evidence="1">
    <location>
        <begin position="1"/>
        <end position="11"/>
    </location>
</feature>
<sequence length="239" mass="27540">MQHRQTQEKKPVYWRKNRQRQPRTASHGTSLSIPALSACRRMLSSLHGNEVQRKRRRSRQLPRSRRMETEESSHHGRGLPTSAARRGSFASEHSEDWMMHSTRDPPVCGRSSSPPWSRLPCTPPNAHNRHQFLTPGVTTPHNKYPEKLFSTYRGGCEQTTNGQNLSTSSQHALRHSSGSRQEATYCQKHYAVYGHGDQAQRRLKALHQVTEIERATTIQTYKATNQMRHSNTFRYTTTQ</sequence>
<dbReference type="Proteomes" id="UP000037923">
    <property type="component" value="Unassembled WGS sequence"/>
</dbReference>
<protein>
    <submittedName>
        <fullName evidence="2">Uncharacterized protein</fullName>
    </submittedName>
</protein>
<accession>A0A0M9FUY3</accession>